<organism evidence="1 2">
    <name type="scientific">Hygrophoropsis aurantiaca</name>
    <dbReference type="NCBI Taxonomy" id="72124"/>
    <lineage>
        <taxon>Eukaryota</taxon>
        <taxon>Fungi</taxon>
        <taxon>Dikarya</taxon>
        <taxon>Basidiomycota</taxon>
        <taxon>Agaricomycotina</taxon>
        <taxon>Agaricomycetes</taxon>
        <taxon>Agaricomycetidae</taxon>
        <taxon>Boletales</taxon>
        <taxon>Coniophorineae</taxon>
        <taxon>Hygrophoropsidaceae</taxon>
        <taxon>Hygrophoropsis</taxon>
    </lineage>
</organism>
<proteinExistence type="predicted"/>
<dbReference type="EMBL" id="MU267702">
    <property type="protein sequence ID" value="KAH7910738.1"/>
    <property type="molecule type" value="Genomic_DNA"/>
</dbReference>
<name>A0ACB8ADJ2_9AGAM</name>
<dbReference type="Proteomes" id="UP000790377">
    <property type="component" value="Unassembled WGS sequence"/>
</dbReference>
<evidence type="ECO:0000313" key="2">
    <source>
        <dbReference type="Proteomes" id="UP000790377"/>
    </source>
</evidence>
<protein>
    <submittedName>
        <fullName evidence="1">Uncharacterized protein</fullName>
    </submittedName>
</protein>
<evidence type="ECO:0000313" key="1">
    <source>
        <dbReference type="EMBL" id="KAH7910738.1"/>
    </source>
</evidence>
<accession>A0ACB8ADJ2</accession>
<keyword evidence="2" id="KW-1185">Reference proteome</keyword>
<gene>
    <name evidence="1" type="ORF">BJ138DRAFT_1180066</name>
</gene>
<reference evidence="1" key="1">
    <citation type="journal article" date="2021" name="New Phytol.">
        <title>Evolutionary innovations through gain and loss of genes in the ectomycorrhizal Boletales.</title>
        <authorList>
            <person name="Wu G."/>
            <person name="Miyauchi S."/>
            <person name="Morin E."/>
            <person name="Kuo A."/>
            <person name="Drula E."/>
            <person name="Varga T."/>
            <person name="Kohler A."/>
            <person name="Feng B."/>
            <person name="Cao Y."/>
            <person name="Lipzen A."/>
            <person name="Daum C."/>
            <person name="Hundley H."/>
            <person name="Pangilinan J."/>
            <person name="Johnson J."/>
            <person name="Barry K."/>
            <person name="LaButti K."/>
            <person name="Ng V."/>
            <person name="Ahrendt S."/>
            <person name="Min B."/>
            <person name="Choi I.G."/>
            <person name="Park H."/>
            <person name="Plett J.M."/>
            <person name="Magnuson J."/>
            <person name="Spatafora J.W."/>
            <person name="Nagy L.G."/>
            <person name="Henrissat B."/>
            <person name="Grigoriev I.V."/>
            <person name="Yang Z.L."/>
            <person name="Xu J."/>
            <person name="Martin F.M."/>
        </authorList>
    </citation>
    <scope>NUCLEOTIDE SEQUENCE</scope>
    <source>
        <strain evidence="1">ATCC 28755</strain>
    </source>
</reference>
<sequence length="253" mass="29863">MSKVSRPRETKTNQTNDQLLIANTLALDTTVHRTTSPASNGALKYQVARFIFRPYIQESRMKFQVVEYNTMTNTTAGARPLKLTTIWAKYCMRINHLTQIRIRISKELPHNELSEFALRFQTKFYYGYMIPRSLFFEKGSLLKAPYTEEMHNAGTVDMMTRFNAWNSIVAAILDDCGFDADDRVKRKPVFEDGSDKKWWFMIAVAYSAPEWYNDEKYLRRFPEQAPQERMQKLKELFNLKHDEEPVWRKSRTT</sequence>
<comment type="caution">
    <text evidence="1">The sequence shown here is derived from an EMBL/GenBank/DDBJ whole genome shotgun (WGS) entry which is preliminary data.</text>
</comment>